<name>A0A2T1LZ46_9CHRO</name>
<dbReference type="Pfam" id="PF11850">
    <property type="entry name" value="DUF3370"/>
    <property type="match status" value="1"/>
</dbReference>
<keyword evidence="2" id="KW-1185">Reference proteome</keyword>
<evidence type="ECO:0000313" key="1">
    <source>
        <dbReference type="EMBL" id="PSF37663.1"/>
    </source>
</evidence>
<evidence type="ECO:0008006" key="3">
    <source>
        <dbReference type="Google" id="ProtNLM"/>
    </source>
</evidence>
<dbReference type="InterPro" id="IPR021801">
    <property type="entry name" value="DUF3370"/>
</dbReference>
<evidence type="ECO:0000313" key="2">
    <source>
        <dbReference type="Proteomes" id="UP000239001"/>
    </source>
</evidence>
<sequence>MLPFIYPTIIAQATATVAPIERRYITQLQEVRTLPGQLNDVLVFNSNSPEVIHSEGILLSTFPQSGKLSPKAHLNQPLQGRFDIFTHHIARPYNNKRPLYQGLLVHNPTSKPIMIRVLQAASYLNSTDAPFIELPSQVEDPVGRFYSGPGSRLMGDILRRRNQPQFPSYIVIPPQQSQMLFTLQIPNRSARSTLMRLDSSGPVYLANLAMSAIVEIPKTPKPKPQDRDRNITPSVLLRVPTIEEWKTVLIRGKLATPRDLVPTPPDRFGIDEKDKIYGRVAGISVGSEWFARVTDQPKTSHLTIPKTGKAFSYPLSTVTAATFGTRQVQSAPMLVRYPDTAYRAHGNYGVHYNLTFPLYNSSERSQTISVSLQTPFIDDRYSDRLLFVEPAQGQVFFRGTIRVAYRDSGSLSSVRYYHLVQRQGQQGESLLKIEIPARSVREVNLDFLYPPDATPPQVLTVQTLD</sequence>
<dbReference type="EMBL" id="PXOH01000007">
    <property type="protein sequence ID" value="PSF37663.1"/>
    <property type="molecule type" value="Genomic_DNA"/>
</dbReference>
<comment type="caution">
    <text evidence="1">The sequence shown here is derived from an EMBL/GenBank/DDBJ whole genome shotgun (WGS) entry which is preliminary data.</text>
</comment>
<reference evidence="1 2" key="2">
    <citation type="submission" date="2018-03" db="EMBL/GenBank/DDBJ databases">
        <authorList>
            <person name="Keele B.F."/>
        </authorList>
    </citation>
    <scope>NUCLEOTIDE SEQUENCE [LARGE SCALE GENOMIC DNA]</scope>
    <source>
        <strain evidence="1 2">CCALA 016</strain>
    </source>
</reference>
<dbReference type="OrthoDB" id="502907at2"/>
<dbReference type="Proteomes" id="UP000239001">
    <property type="component" value="Unassembled WGS sequence"/>
</dbReference>
<proteinExistence type="predicted"/>
<gene>
    <name evidence="1" type="ORF">C7H19_08905</name>
</gene>
<reference evidence="1 2" key="1">
    <citation type="submission" date="2018-03" db="EMBL/GenBank/DDBJ databases">
        <title>The ancient ancestry and fast evolution of plastids.</title>
        <authorList>
            <person name="Moore K.R."/>
            <person name="Magnabosco C."/>
            <person name="Momper L."/>
            <person name="Gold D.A."/>
            <person name="Bosak T."/>
            <person name="Fournier G.P."/>
        </authorList>
    </citation>
    <scope>NUCLEOTIDE SEQUENCE [LARGE SCALE GENOMIC DNA]</scope>
    <source>
        <strain evidence="1 2">CCALA 016</strain>
    </source>
</reference>
<dbReference type="RefSeq" id="WP_106456528.1">
    <property type="nucleotide sequence ID" value="NZ_PXOH01000007.1"/>
</dbReference>
<dbReference type="AlphaFoldDB" id="A0A2T1LZ46"/>
<protein>
    <recommendedName>
        <fullName evidence="3">DUF3370 domain-containing protein</fullName>
    </recommendedName>
</protein>
<organism evidence="1 2">
    <name type="scientific">Aphanothece hegewaldii CCALA 016</name>
    <dbReference type="NCBI Taxonomy" id="2107694"/>
    <lineage>
        <taxon>Bacteria</taxon>
        <taxon>Bacillati</taxon>
        <taxon>Cyanobacteriota</taxon>
        <taxon>Cyanophyceae</taxon>
        <taxon>Oscillatoriophycideae</taxon>
        <taxon>Chroococcales</taxon>
        <taxon>Aphanothecaceae</taxon>
        <taxon>Aphanothece</taxon>
    </lineage>
</organism>
<accession>A0A2T1LZ46</accession>